<dbReference type="EMBL" id="BBJU01000012">
    <property type="protein sequence ID" value="GAK70474.1"/>
    <property type="molecule type" value="Genomic_DNA"/>
</dbReference>
<organism evidence="2 3">
    <name type="scientific">Agrobacterium rubi TR3 = NBRC 13261</name>
    <dbReference type="NCBI Taxonomy" id="1368415"/>
    <lineage>
        <taxon>Bacteria</taxon>
        <taxon>Pseudomonadati</taxon>
        <taxon>Pseudomonadota</taxon>
        <taxon>Alphaproteobacteria</taxon>
        <taxon>Hyphomicrobiales</taxon>
        <taxon>Rhizobiaceae</taxon>
        <taxon>Rhizobium/Agrobacterium group</taxon>
        <taxon>Agrobacterium</taxon>
    </lineage>
</organism>
<feature type="signal peptide" evidence="1">
    <location>
        <begin position="1"/>
        <end position="32"/>
    </location>
</feature>
<name>A0A081CUX8_9HYPH</name>
<dbReference type="AlphaFoldDB" id="A0A081CUX8"/>
<dbReference type="Pfam" id="PF09476">
    <property type="entry name" value="Pilus_CpaD"/>
    <property type="match status" value="1"/>
</dbReference>
<dbReference type="InterPro" id="IPR013361">
    <property type="entry name" value="Pilus_CpaD"/>
</dbReference>
<dbReference type="Proteomes" id="UP000028701">
    <property type="component" value="Unassembled WGS sequence"/>
</dbReference>
<feature type="chain" id="PRO_5001756276" evidence="1">
    <location>
        <begin position="33"/>
        <end position="232"/>
    </location>
</feature>
<evidence type="ECO:0000256" key="1">
    <source>
        <dbReference type="SAM" id="SignalP"/>
    </source>
</evidence>
<keyword evidence="1" id="KW-0732">Signal</keyword>
<accession>A0A081CUX8</accession>
<proteinExistence type="predicted"/>
<gene>
    <name evidence="2" type="ORF">RRU01S_12_00570</name>
</gene>
<dbReference type="InterPro" id="IPR019027">
    <property type="entry name" value="Pilus_biogenesis_CpaD-related"/>
</dbReference>
<comment type="caution">
    <text evidence="2">The sequence shown here is derived from an EMBL/GenBank/DDBJ whole genome shotgun (WGS) entry which is preliminary data.</text>
</comment>
<dbReference type="eggNOG" id="COG5461">
    <property type="taxonomic scope" value="Bacteria"/>
</dbReference>
<reference evidence="2 3" key="1">
    <citation type="submission" date="2014-08" db="EMBL/GenBank/DDBJ databases">
        <title>Whole genome shotgun sequence of Rhizobium rubi NBRC 13261.</title>
        <authorList>
            <person name="Katano-Makiyama Y."/>
            <person name="Hosoyama A."/>
            <person name="Hashimoto M."/>
            <person name="Hosoyama Y."/>
            <person name="Noguchi M."/>
            <person name="Tsuchikane K."/>
            <person name="Uohara A."/>
            <person name="Ohji S."/>
            <person name="Ichikawa N."/>
            <person name="Kimura A."/>
            <person name="Yamazoe A."/>
            <person name="Fujita N."/>
        </authorList>
    </citation>
    <scope>NUCLEOTIDE SEQUENCE [LARGE SCALE GENOMIC DNA]</scope>
    <source>
        <strain evidence="2 3">NBRC 13261</strain>
    </source>
</reference>
<evidence type="ECO:0000313" key="2">
    <source>
        <dbReference type="EMBL" id="GAK70474.1"/>
    </source>
</evidence>
<dbReference type="NCBIfam" id="TIGR02522">
    <property type="entry name" value="pilus_cpaD"/>
    <property type="match status" value="1"/>
</dbReference>
<sequence length="232" mass="24396">MTQMDQMKPLAYAGSIRRAGLVLALLTTAALAQGCARDPMSTGAIPDDYRTRHPITLSEAQHSLDIPVSAGDNRLTVGMADTIKGFAQSYTATSSGVVQIQVPTGSANSAAASILKRQIRAVLNSSGIASSKIVETHYGAAPTGDAAPIRLSFIAMTAMTGQCGQWPEDLSDNTYSNKNWYNFGCASQNNLAAQVANPMDLVGPRGMSPIDAERRSAVIGNYRAGKNTATTE</sequence>
<protein>
    <submittedName>
        <fullName evidence="2">Putative pilus assembly protein</fullName>
    </submittedName>
</protein>
<evidence type="ECO:0000313" key="3">
    <source>
        <dbReference type="Proteomes" id="UP000028701"/>
    </source>
</evidence>